<evidence type="ECO:0000313" key="5">
    <source>
        <dbReference type="Proteomes" id="UP000220102"/>
    </source>
</evidence>
<accession>A0A2A8D2J8</accession>
<reference evidence="4 5" key="1">
    <citation type="submission" date="2017-10" db="EMBL/GenBank/DDBJ databases">
        <title>Draft genome of Longibacter Salinarum.</title>
        <authorList>
            <person name="Goh K.M."/>
            <person name="Shamsir M.S."/>
            <person name="Lim S.W."/>
        </authorList>
    </citation>
    <scope>NUCLEOTIDE SEQUENCE [LARGE SCALE GENOMIC DNA]</scope>
    <source>
        <strain evidence="4 5">KCTC 52045</strain>
    </source>
</reference>
<dbReference type="Gene3D" id="3.40.50.300">
    <property type="entry name" value="P-loop containing nucleotide triphosphate hydrolases"/>
    <property type="match status" value="1"/>
</dbReference>
<keyword evidence="2" id="KW-1133">Transmembrane helix</keyword>
<dbReference type="SUPFAM" id="SSF52540">
    <property type="entry name" value="P-loop containing nucleoside triphosphate hydrolases"/>
    <property type="match status" value="1"/>
</dbReference>
<proteinExistence type="predicted"/>
<dbReference type="RefSeq" id="WP_098073946.1">
    <property type="nucleotide sequence ID" value="NZ_PDEQ01000001.1"/>
</dbReference>
<dbReference type="EMBL" id="PDEQ01000001">
    <property type="protein sequence ID" value="PEN15047.1"/>
    <property type="molecule type" value="Genomic_DNA"/>
</dbReference>
<keyword evidence="5" id="KW-1185">Reference proteome</keyword>
<feature type="domain" description="Dynamin N-terminal" evidence="3">
    <location>
        <begin position="54"/>
        <end position="98"/>
    </location>
</feature>
<feature type="coiled-coil region" evidence="1">
    <location>
        <begin position="266"/>
        <end position="314"/>
    </location>
</feature>
<dbReference type="OrthoDB" id="9816479at2"/>
<feature type="transmembrane region" description="Helical" evidence="2">
    <location>
        <begin position="456"/>
        <end position="477"/>
    </location>
</feature>
<keyword evidence="1" id="KW-0175">Coiled coil</keyword>
<dbReference type="InterPro" id="IPR027417">
    <property type="entry name" value="P-loop_NTPase"/>
</dbReference>
<name>A0A2A8D2J8_9BACT</name>
<feature type="domain" description="Dynamin N-terminal" evidence="3">
    <location>
        <begin position="99"/>
        <end position="184"/>
    </location>
</feature>
<dbReference type="NCBIfam" id="TIGR00231">
    <property type="entry name" value="small_GTP"/>
    <property type="match status" value="1"/>
</dbReference>
<keyword evidence="2" id="KW-0812">Transmembrane</keyword>
<dbReference type="AlphaFoldDB" id="A0A2A8D2J8"/>
<dbReference type="PANTHER" id="PTHR43681">
    <property type="entry name" value="TRANSMEMBRANE GTPASE FZO"/>
    <property type="match status" value="1"/>
</dbReference>
<feature type="coiled-coil region" evidence="1">
    <location>
        <begin position="555"/>
        <end position="589"/>
    </location>
</feature>
<dbReference type="PANTHER" id="PTHR43681:SF1">
    <property type="entry name" value="SARCALUMENIN"/>
    <property type="match status" value="1"/>
</dbReference>
<feature type="transmembrane region" description="Helical" evidence="2">
    <location>
        <begin position="483"/>
        <end position="503"/>
    </location>
</feature>
<dbReference type="InterPro" id="IPR045063">
    <property type="entry name" value="Dynamin_N"/>
</dbReference>
<organism evidence="4 5">
    <name type="scientific">Longibacter salinarum</name>
    <dbReference type="NCBI Taxonomy" id="1850348"/>
    <lineage>
        <taxon>Bacteria</taxon>
        <taxon>Pseudomonadati</taxon>
        <taxon>Rhodothermota</taxon>
        <taxon>Rhodothermia</taxon>
        <taxon>Rhodothermales</taxon>
        <taxon>Salisaetaceae</taxon>
        <taxon>Longibacter</taxon>
    </lineage>
</organism>
<evidence type="ECO:0000256" key="2">
    <source>
        <dbReference type="SAM" id="Phobius"/>
    </source>
</evidence>
<dbReference type="Proteomes" id="UP000220102">
    <property type="component" value="Unassembled WGS sequence"/>
</dbReference>
<sequence>MPMQLLGEQARTLLEEERDLLQRLLDLLRRLGGDEEVVGPLSEMVEQLDELFLLVIVGEFNAGKSTVVNALFRDTVMEQGPVPTTAKITLIRHGTSPLNQQISEFLEEKRIDNPLLQNLTIVDTPGTNSIVQQHQRITEDFIPRSDLVLFVTSFDRPLTESERQFLSYIREDWGRRLVVVLNKADLADSESDLETVETYLKTNLSELLGTEPTIFPVSAKKAFDARRDGREQEELWHESRFQALESFLTETLSGPERLALKLAAPLETARTRIRRLEDHLEERRELLTKDERTLQELRDQVDASQDRLIQSYQRPIQRIDERLVRMKARGIRFLEDTIRASVSKIQLMRDRERLKATFRDRVIADLERDIQDAVDDAVDALMAQTTNLRAGLVQTFSQRVHEVQESGRPELDRSFDYDRSDVVRATLREAEASLEEHDLQAETGRMMENAHDAVQTFLGTGAGAAGIGLIGGLLLVLAPVLDVLGGFGLATGAVLAILGASVLPRQRKKAIREFSEHVDGLREGVRASLESALESDVDDTLERVWATVEPYETFISNERATVNAASEEVNDLREAVTRLEQRIEETVGSPGV</sequence>
<protein>
    <submittedName>
        <fullName evidence="4">Dynamin</fullName>
    </submittedName>
</protein>
<dbReference type="InterPro" id="IPR051943">
    <property type="entry name" value="TRAFAC_Dynamin-like_GTPase"/>
</dbReference>
<gene>
    <name evidence="4" type="ORF">CRI94_01800</name>
</gene>
<dbReference type="InterPro" id="IPR005225">
    <property type="entry name" value="Small_GTP-bd"/>
</dbReference>
<dbReference type="CDD" id="cd09912">
    <property type="entry name" value="DLP_2"/>
    <property type="match status" value="1"/>
</dbReference>
<evidence type="ECO:0000259" key="3">
    <source>
        <dbReference type="Pfam" id="PF00350"/>
    </source>
</evidence>
<comment type="caution">
    <text evidence="4">The sequence shown here is derived from an EMBL/GenBank/DDBJ whole genome shotgun (WGS) entry which is preliminary data.</text>
</comment>
<dbReference type="GO" id="GO:0005525">
    <property type="term" value="F:GTP binding"/>
    <property type="evidence" value="ECO:0007669"/>
    <property type="project" value="InterPro"/>
</dbReference>
<dbReference type="Pfam" id="PF00350">
    <property type="entry name" value="Dynamin_N"/>
    <property type="match status" value="2"/>
</dbReference>
<evidence type="ECO:0000256" key="1">
    <source>
        <dbReference type="SAM" id="Coils"/>
    </source>
</evidence>
<keyword evidence="2" id="KW-0472">Membrane</keyword>
<evidence type="ECO:0000313" key="4">
    <source>
        <dbReference type="EMBL" id="PEN15047.1"/>
    </source>
</evidence>